<dbReference type="OrthoDB" id="9794313at2"/>
<comment type="similarity">
    <text evidence="1 5">Belongs to the DNA glycosylase MPG family.</text>
</comment>
<gene>
    <name evidence="6" type="ORF">BG53_03590</name>
</gene>
<dbReference type="InterPro" id="IPR011034">
    <property type="entry name" value="Formyl_transferase-like_C_sf"/>
</dbReference>
<keyword evidence="7" id="KW-1185">Reference proteome</keyword>
<evidence type="ECO:0000313" key="7">
    <source>
        <dbReference type="Proteomes" id="UP000053750"/>
    </source>
</evidence>
<proteinExistence type="inferred from homology"/>
<sequence length="190" mass="20675">MDRNFFARNPVRVAEQLIGCKLVRRTGQGIIRVRITETEAYRGADDPASHAHRGPTPRNTLMFGTPGHLYVYLIYGLHHCLNIVAHPPGEPGAVLIRAAVAERGMEVIRSNRPGVADGRLMDGPGKLAKALGIDLSHNGFDLFAPSNDAITVEPSESRYVCATSGRIGIKAGLDLPWRFTGANKQIKNLD</sequence>
<evidence type="ECO:0000256" key="5">
    <source>
        <dbReference type="HAMAP-Rule" id="MF_00527"/>
    </source>
</evidence>
<dbReference type="PANTHER" id="PTHR10429">
    <property type="entry name" value="DNA-3-METHYLADENINE GLYCOSYLASE"/>
    <property type="match status" value="1"/>
</dbReference>
<evidence type="ECO:0000313" key="6">
    <source>
        <dbReference type="EMBL" id="EXX87676.1"/>
    </source>
</evidence>
<dbReference type="HAMAP" id="MF_00527">
    <property type="entry name" value="3MGH"/>
    <property type="match status" value="1"/>
</dbReference>
<keyword evidence="3 5" id="KW-0378">Hydrolase</keyword>
<organism evidence="6 7">
    <name type="scientific">Paenibacillus darwinianus</name>
    <dbReference type="NCBI Taxonomy" id="1380763"/>
    <lineage>
        <taxon>Bacteria</taxon>
        <taxon>Bacillati</taxon>
        <taxon>Bacillota</taxon>
        <taxon>Bacilli</taxon>
        <taxon>Bacillales</taxon>
        <taxon>Paenibacillaceae</taxon>
        <taxon>Paenibacillus</taxon>
    </lineage>
</organism>
<dbReference type="FunFam" id="3.10.300.10:FF:000001">
    <property type="entry name" value="Putative 3-methyladenine DNA glycosylase"/>
    <property type="match status" value="1"/>
</dbReference>
<dbReference type="NCBIfam" id="NF002003">
    <property type="entry name" value="PRK00802.1-3"/>
    <property type="match status" value="1"/>
</dbReference>
<keyword evidence="2 5" id="KW-0227">DNA damage</keyword>
<dbReference type="EC" id="3.2.2.-" evidence="5"/>
<evidence type="ECO:0000256" key="4">
    <source>
        <dbReference type="ARBA" id="ARBA00023204"/>
    </source>
</evidence>
<evidence type="ECO:0000256" key="3">
    <source>
        <dbReference type="ARBA" id="ARBA00022801"/>
    </source>
</evidence>
<dbReference type="CDD" id="cd00540">
    <property type="entry name" value="AAG"/>
    <property type="match status" value="1"/>
</dbReference>
<reference evidence="6 7" key="1">
    <citation type="submission" date="2014-02" db="EMBL/GenBank/DDBJ databases">
        <title>Genome sequence of Paenibacillus darwinianus reveals adaptive mechanisms for survival in Antarctic soils.</title>
        <authorList>
            <person name="Dsouza M."/>
            <person name="Taylor M.W."/>
            <person name="Turner S.J."/>
            <person name="Aislabie J."/>
        </authorList>
    </citation>
    <scope>NUCLEOTIDE SEQUENCE [LARGE SCALE GENOMIC DNA]</scope>
    <source>
        <strain evidence="6 7">CE1</strain>
    </source>
</reference>
<dbReference type="Gene3D" id="3.10.300.10">
    <property type="entry name" value="Methylpurine-DNA glycosylase (MPG)"/>
    <property type="match status" value="1"/>
</dbReference>
<keyword evidence="4 5" id="KW-0234">DNA repair</keyword>
<dbReference type="AlphaFoldDB" id="A0A9W5W744"/>
<protein>
    <recommendedName>
        <fullName evidence="5">Putative 3-methyladenine DNA glycosylase</fullName>
        <ecNumber evidence="5">3.2.2.-</ecNumber>
    </recommendedName>
</protein>
<comment type="caution">
    <text evidence="6">The sequence shown here is derived from an EMBL/GenBank/DDBJ whole genome shotgun (WGS) entry which is preliminary data.</text>
</comment>
<dbReference type="Proteomes" id="UP000053750">
    <property type="component" value="Unassembled WGS sequence"/>
</dbReference>
<dbReference type="InterPro" id="IPR003180">
    <property type="entry name" value="MPG"/>
</dbReference>
<name>A0A9W5W744_9BACL</name>
<accession>A0A9W5W744</accession>
<dbReference type="SUPFAM" id="SSF50486">
    <property type="entry name" value="FMT C-terminal domain-like"/>
    <property type="match status" value="1"/>
</dbReference>
<dbReference type="RefSeq" id="WP_036579486.1">
    <property type="nucleotide sequence ID" value="NZ_KK082127.1"/>
</dbReference>
<dbReference type="NCBIfam" id="TIGR00567">
    <property type="entry name" value="3mg"/>
    <property type="match status" value="1"/>
</dbReference>
<dbReference type="EMBL" id="JFHU01000148">
    <property type="protein sequence ID" value="EXX87676.1"/>
    <property type="molecule type" value="Genomic_DNA"/>
</dbReference>
<dbReference type="PANTHER" id="PTHR10429:SF0">
    <property type="entry name" value="DNA-3-METHYLADENINE GLYCOSYLASE"/>
    <property type="match status" value="1"/>
</dbReference>
<evidence type="ECO:0000256" key="2">
    <source>
        <dbReference type="ARBA" id="ARBA00022763"/>
    </source>
</evidence>
<dbReference type="GO" id="GO:0003677">
    <property type="term" value="F:DNA binding"/>
    <property type="evidence" value="ECO:0007669"/>
    <property type="project" value="InterPro"/>
</dbReference>
<evidence type="ECO:0000256" key="1">
    <source>
        <dbReference type="ARBA" id="ARBA00009232"/>
    </source>
</evidence>
<dbReference type="GO" id="GO:0003905">
    <property type="term" value="F:alkylbase DNA N-glycosylase activity"/>
    <property type="evidence" value="ECO:0007669"/>
    <property type="project" value="InterPro"/>
</dbReference>
<dbReference type="GO" id="GO:0006284">
    <property type="term" value="P:base-excision repair"/>
    <property type="evidence" value="ECO:0007669"/>
    <property type="project" value="InterPro"/>
</dbReference>
<dbReference type="InterPro" id="IPR036995">
    <property type="entry name" value="MPG_sf"/>
</dbReference>
<dbReference type="Pfam" id="PF02245">
    <property type="entry name" value="Pur_DNA_glyco"/>
    <property type="match status" value="1"/>
</dbReference>